<proteinExistence type="predicted"/>
<organism evidence="1 2">
    <name type="scientific">Anaerovibrio lipolyticus</name>
    <dbReference type="NCBI Taxonomy" id="82374"/>
    <lineage>
        <taxon>Bacteria</taxon>
        <taxon>Bacillati</taxon>
        <taxon>Bacillota</taxon>
        <taxon>Negativicutes</taxon>
        <taxon>Selenomonadales</taxon>
        <taxon>Selenomonadaceae</taxon>
        <taxon>Anaerovibrio</taxon>
    </lineage>
</organism>
<gene>
    <name evidence="1" type="ORF">NZ47_11115</name>
</gene>
<sequence length="182" mass="20781">MTYPIVYLENNQYAQDKINSDLYHYIASFKDDYYSGKIISGSFNYDVKFEDSQYVSIMIKESRYIYAGAAHGMIFTNCVTYDKKTGNRLDLPYFVKLSTDDLVTILNMTLYDASGKVIPHSRSFVNEYLRSGNAKISDNYYLAGGGRIALVYPPYALAAFAFGPTHIIIDSTYVDYFNRKNP</sequence>
<dbReference type="RefSeq" id="WP_039210682.1">
    <property type="nucleotide sequence ID" value="NZ_JSCE01000209.1"/>
</dbReference>
<dbReference type="EMBL" id="JSCE01000209">
    <property type="protein sequence ID" value="KHM51292.1"/>
    <property type="molecule type" value="Genomic_DNA"/>
</dbReference>
<evidence type="ECO:0000313" key="1">
    <source>
        <dbReference type="EMBL" id="KHM51292.1"/>
    </source>
</evidence>
<keyword evidence="2" id="KW-1185">Reference proteome</keyword>
<dbReference type="AlphaFoldDB" id="A0A0B2JZD2"/>
<dbReference type="Gene3D" id="3.30.565.40">
    <property type="entry name" value="Fervidobacterium nodosum Rt17-B1 like"/>
    <property type="match status" value="1"/>
</dbReference>
<evidence type="ECO:0000313" key="2">
    <source>
        <dbReference type="Proteomes" id="UP000030993"/>
    </source>
</evidence>
<name>A0A0B2JZD2_9FIRM</name>
<protein>
    <recommendedName>
        <fullName evidence="3">DUF3298 domain-containing protein</fullName>
    </recommendedName>
</protein>
<comment type="caution">
    <text evidence="1">The sequence shown here is derived from an EMBL/GenBank/DDBJ whole genome shotgun (WGS) entry which is preliminary data.</text>
</comment>
<dbReference type="STRING" id="82374.NZ47_11115"/>
<evidence type="ECO:0008006" key="3">
    <source>
        <dbReference type="Google" id="ProtNLM"/>
    </source>
</evidence>
<reference evidence="1 2" key="1">
    <citation type="journal article" date="2013" name="PLoS ONE">
        <title>Identification and characterization of three novel lipases belonging to families II and V from Anaerovibrio lipolyticus 5ST.</title>
        <authorList>
            <person name="Prive F."/>
            <person name="Kaderbhai N.N."/>
            <person name="Girdwood S."/>
            <person name="Worgan H.J."/>
            <person name="Pinloche E."/>
            <person name="Scollan N.D."/>
            <person name="Huws S.A."/>
            <person name="Newbold C.J."/>
        </authorList>
    </citation>
    <scope>NUCLEOTIDE SEQUENCE [LARGE SCALE GENOMIC DNA]</scope>
    <source>
        <strain evidence="1 2">5S</strain>
    </source>
</reference>
<accession>A0A0B2JZD2</accession>
<dbReference type="Proteomes" id="UP000030993">
    <property type="component" value="Unassembled WGS sequence"/>
</dbReference>